<reference evidence="2 3" key="1">
    <citation type="submission" date="2018-01" db="EMBL/GenBank/DDBJ databases">
        <title>Draft genome sequence of Nonomuraea sp. KC333.</title>
        <authorList>
            <person name="Sahin N."/>
            <person name="Saygin H."/>
            <person name="Ay H."/>
        </authorList>
    </citation>
    <scope>NUCLEOTIDE SEQUENCE [LARGE SCALE GENOMIC DNA]</scope>
    <source>
        <strain evidence="2 3">KC333</strain>
    </source>
</reference>
<evidence type="ECO:0000256" key="1">
    <source>
        <dbReference type="SAM" id="Phobius"/>
    </source>
</evidence>
<dbReference type="Proteomes" id="UP000249304">
    <property type="component" value="Unassembled WGS sequence"/>
</dbReference>
<feature type="transmembrane region" description="Helical" evidence="1">
    <location>
        <begin position="65"/>
        <end position="98"/>
    </location>
</feature>
<feature type="transmembrane region" description="Helical" evidence="1">
    <location>
        <begin position="33"/>
        <end position="53"/>
    </location>
</feature>
<protein>
    <recommendedName>
        <fullName evidence="4">Glycosyltransferase RgtA/B/C/D-like domain-containing protein</fullName>
    </recommendedName>
</protein>
<dbReference type="AlphaFoldDB" id="A0A2W2E8U8"/>
<feature type="transmembrane region" description="Helical" evidence="1">
    <location>
        <begin position="153"/>
        <end position="172"/>
    </location>
</feature>
<feature type="transmembrane region" description="Helical" evidence="1">
    <location>
        <begin position="118"/>
        <end position="146"/>
    </location>
</feature>
<feature type="transmembrane region" description="Helical" evidence="1">
    <location>
        <begin position="271"/>
        <end position="290"/>
    </location>
</feature>
<feature type="transmembrane region" description="Helical" evidence="1">
    <location>
        <begin position="302"/>
        <end position="320"/>
    </location>
</feature>
<dbReference type="OrthoDB" id="3462168at2"/>
<name>A0A2W2E8U8_9ACTN</name>
<organism evidence="2 3">
    <name type="scientific">Nonomuraea aridisoli</name>
    <dbReference type="NCBI Taxonomy" id="2070368"/>
    <lineage>
        <taxon>Bacteria</taxon>
        <taxon>Bacillati</taxon>
        <taxon>Actinomycetota</taxon>
        <taxon>Actinomycetes</taxon>
        <taxon>Streptosporangiales</taxon>
        <taxon>Streptosporangiaceae</taxon>
        <taxon>Nonomuraea</taxon>
    </lineage>
</organism>
<keyword evidence="3" id="KW-1185">Reference proteome</keyword>
<dbReference type="EMBL" id="POUD01000023">
    <property type="protein sequence ID" value="PZG20706.1"/>
    <property type="molecule type" value="Genomic_DNA"/>
</dbReference>
<gene>
    <name evidence="2" type="ORF">C1J01_08520</name>
</gene>
<keyword evidence="1" id="KW-0812">Transmembrane</keyword>
<evidence type="ECO:0000313" key="3">
    <source>
        <dbReference type="Proteomes" id="UP000249304"/>
    </source>
</evidence>
<keyword evidence="1" id="KW-0472">Membrane</keyword>
<feature type="transmembrane region" description="Helical" evidence="1">
    <location>
        <begin position="241"/>
        <end position="259"/>
    </location>
</feature>
<proteinExistence type="predicted"/>
<evidence type="ECO:0008006" key="4">
    <source>
        <dbReference type="Google" id="ProtNLM"/>
    </source>
</evidence>
<sequence>MAFRLLLSAHSTTPLLVPPAFWLSDDPATSHRIALAVNAVISSALLILAYAALRRLGLSNGPAHLAGHLIALLPLIVYYSGFALTDAVLPVVVLAWLFAIHESLSRKNSRAYETASSGIAVIAFSMDSRGYLIALVQAAFLCVLAVRRSRVPIFAGGTLLAGVFAAWTTNGLPAARRDTLPLGDQLLTRLTTLDGLAWTFGLSAGKLWYLSVATWGLGGVGLIVLAALAFRRGGAEPLRTLAVIVLVTVAGIALATSAAAPDDGTVAGFAYGRPLACMAAPLMIAALVFAVRARPDPQLRTVLGAVLLTCLAAAGTQLYAGERLWTASYTPFDFPEIGFLVADRSNLRLWSATYAALLLLALAALLVRLGGKLRVIAAAGLMTVEAAASLTAATQIVPPVVETTEGSPAVSGKALIEDRVRRQGLEPRTR</sequence>
<evidence type="ECO:0000313" key="2">
    <source>
        <dbReference type="EMBL" id="PZG20706.1"/>
    </source>
</evidence>
<accession>A0A2W2E8U8</accession>
<dbReference type="RefSeq" id="WP_111177832.1">
    <property type="nucleotide sequence ID" value="NZ_POUD01000023.1"/>
</dbReference>
<comment type="caution">
    <text evidence="2">The sequence shown here is derived from an EMBL/GenBank/DDBJ whole genome shotgun (WGS) entry which is preliminary data.</text>
</comment>
<feature type="transmembrane region" description="Helical" evidence="1">
    <location>
        <begin position="349"/>
        <end position="367"/>
    </location>
</feature>
<feature type="transmembrane region" description="Helical" evidence="1">
    <location>
        <begin position="207"/>
        <end position="229"/>
    </location>
</feature>
<keyword evidence="1" id="KW-1133">Transmembrane helix</keyword>